<keyword evidence="1" id="KW-0444">Lipid biosynthesis</keyword>
<keyword evidence="2" id="KW-0521">NADP</keyword>
<evidence type="ECO:0000313" key="9">
    <source>
        <dbReference type="EMBL" id="ODQ75131.1"/>
    </source>
</evidence>
<name>A0A1E3QBT3_LIPST</name>
<dbReference type="Pfam" id="PF00106">
    <property type="entry name" value="adh_short"/>
    <property type="match status" value="1"/>
</dbReference>
<dbReference type="InterPro" id="IPR002347">
    <property type="entry name" value="SDR_fam"/>
</dbReference>
<keyword evidence="3" id="KW-0752">Steroid biosynthesis</keyword>
<dbReference type="SUPFAM" id="SSF51735">
    <property type="entry name" value="NAD(P)-binding Rossmann-fold domains"/>
    <property type="match status" value="1"/>
</dbReference>
<dbReference type="EC" id="1.1.1.270" evidence="8"/>
<dbReference type="OrthoDB" id="9989144at2759"/>
<dbReference type="InterPro" id="IPR051593">
    <property type="entry name" value="Ergosterol_Biosynth_ERG27"/>
</dbReference>
<evidence type="ECO:0000256" key="4">
    <source>
        <dbReference type="ARBA" id="ARBA00023002"/>
    </source>
</evidence>
<dbReference type="Gene3D" id="3.40.50.720">
    <property type="entry name" value="NAD(P)-binding Rossmann-like Domain"/>
    <property type="match status" value="1"/>
</dbReference>
<dbReference type="Proteomes" id="UP000094385">
    <property type="component" value="Unassembled WGS sequence"/>
</dbReference>
<evidence type="ECO:0000256" key="1">
    <source>
        <dbReference type="ARBA" id="ARBA00022516"/>
    </source>
</evidence>
<protein>
    <recommendedName>
        <fullName evidence="8">3beta-hydroxysteroid 3-dehydrogenase</fullName>
        <ecNumber evidence="8">1.1.1.270</ecNumber>
    </recommendedName>
</protein>
<sequence length="343" mass="38407">MGTRKVAVITGANGGLGYSIACRLLDTIPPSVPLTIVITARYLRKAVETIKRLLAYAPERDLISFDYVLLDLASVSSIDEVASQLLSRYTHIDYFFCNAGGGDFTGIDWAAAFVEVISSPKDSVTHPHFKRERTGRISRDSLGWVFQINVFANYFLLKRISALLSGGGRVILITSIETEIAHKFDPEDIQLIHSDQPYVDSKKNLELMHSAVAKRWAEEFGVLTYITHPGICQTSIFAEYLNWLSTFGMLCLFYIARWLGSPWHVVSPYNGALAPVWAAVDADPEADPVDGVVYASACDRWGRCYVKRTQYATEEDRKNGTILVQELDKLLEDSLERIKLDRT</sequence>
<keyword evidence="5" id="KW-0443">Lipid metabolism</keyword>
<comment type="pathway">
    <text evidence="6">Steroid biosynthesis; zymosterol biosynthesis; zymosterol from lanosterol: step 5/6.</text>
</comment>
<dbReference type="EMBL" id="KV454291">
    <property type="protein sequence ID" value="ODQ75131.1"/>
    <property type="molecule type" value="Genomic_DNA"/>
</dbReference>
<dbReference type="PRINTS" id="PR00081">
    <property type="entry name" value="GDHRDH"/>
</dbReference>
<dbReference type="GO" id="GO:0006696">
    <property type="term" value="P:ergosterol biosynthetic process"/>
    <property type="evidence" value="ECO:0007669"/>
    <property type="project" value="EnsemblFungi"/>
</dbReference>
<dbReference type="GO" id="GO:0005811">
    <property type="term" value="C:lipid droplet"/>
    <property type="evidence" value="ECO:0007669"/>
    <property type="project" value="EnsemblFungi"/>
</dbReference>
<comment type="similarity">
    <text evidence="7">Belongs to the short-chain dehydrogenases/reductases (SDR) family. ERG27 subfamily.</text>
</comment>
<keyword evidence="4" id="KW-0560">Oxidoreductase</keyword>
<dbReference type="GO" id="GO:0005741">
    <property type="term" value="C:mitochondrial outer membrane"/>
    <property type="evidence" value="ECO:0007669"/>
    <property type="project" value="TreeGrafter"/>
</dbReference>
<dbReference type="InterPro" id="IPR036291">
    <property type="entry name" value="NAD(P)-bd_dom_sf"/>
</dbReference>
<dbReference type="GO" id="GO:0005789">
    <property type="term" value="C:endoplasmic reticulum membrane"/>
    <property type="evidence" value="ECO:0007669"/>
    <property type="project" value="EnsemblFungi"/>
</dbReference>
<reference evidence="9 10" key="1">
    <citation type="journal article" date="2016" name="Proc. Natl. Acad. Sci. U.S.A.">
        <title>Comparative genomics of biotechnologically important yeasts.</title>
        <authorList>
            <person name="Riley R."/>
            <person name="Haridas S."/>
            <person name="Wolfe K.H."/>
            <person name="Lopes M.R."/>
            <person name="Hittinger C.T."/>
            <person name="Goeker M."/>
            <person name="Salamov A.A."/>
            <person name="Wisecaver J.H."/>
            <person name="Long T.M."/>
            <person name="Calvey C.H."/>
            <person name="Aerts A.L."/>
            <person name="Barry K.W."/>
            <person name="Choi C."/>
            <person name="Clum A."/>
            <person name="Coughlan A.Y."/>
            <person name="Deshpande S."/>
            <person name="Douglass A.P."/>
            <person name="Hanson S.J."/>
            <person name="Klenk H.-P."/>
            <person name="LaButti K.M."/>
            <person name="Lapidus A."/>
            <person name="Lindquist E.A."/>
            <person name="Lipzen A.M."/>
            <person name="Meier-Kolthoff J.P."/>
            <person name="Ohm R.A."/>
            <person name="Otillar R.P."/>
            <person name="Pangilinan J.L."/>
            <person name="Peng Y."/>
            <person name="Rokas A."/>
            <person name="Rosa C.A."/>
            <person name="Scheuner C."/>
            <person name="Sibirny A.A."/>
            <person name="Slot J.C."/>
            <person name="Stielow J.B."/>
            <person name="Sun H."/>
            <person name="Kurtzman C.P."/>
            <person name="Blackwell M."/>
            <person name="Grigoriev I.V."/>
            <person name="Jeffries T.W."/>
        </authorList>
    </citation>
    <scope>NUCLEOTIDE SEQUENCE [LARGE SCALE GENOMIC DNA]</scope>
    <source>
        <strain evidence="9 10">NRRL Y-11557</strain>
    </source>
</reference>
<accession>A0A1E3QBT3</accession>
<evidence type="ECO:0000256" key="2">
    <source>
        <dbReference type="ARBA" id="ARBA00022857"/>
    </source>
</evidence>
<evidence type="ECO:0000256" key="7">
    <source>
        <dbReference type="ARBA" id="ARBA00023593"/>
    </source>
</evidence>
<evidence type="ECO:0000313" key="10">
    <source>
        <dbReference type="Proteomes" id="UP000094385"/>
    </source>
</evidence>
<organism evidence="9 10">
    <name type="scientific">Lipomyces starkeyi NRRL Y-11557</name>
    <dbReference type="NCBI Taxonomy" id="675824"/>
    <lineage>
        <taxon>Eukaryota</taxon>
        <taxon>Fungi</taxon>
        <taxon>Dikarya</taxon>
        <taxon>Ascomycota</taxon>
        <taxon>Saccharomycotina</taxon>
        <taxon>Lipomycetes</taxon>
        <taxon>Lipomycetales</taxon>
        <taxon>Lipomycetaceae</taxon>
        <taxon>Lipomyces</taxon>
    </lineage>
</organism>
<evidence type="ECO:0000256" key="5">
    <source>
        <dbReference type="ARBA" id="ARBA00023098"/>
    </source>
</evidence>
<evidence type="ECO:0000256" key="3">
    <source>
        <dbReference type="ARBA" id="ARBA00022955"/>
    </source>
</evidence>
<evidence type="ECO:0000256" key="8">
    <source>
        <dbReference type="ARBA" id="ARBA00023621"/>
    </source>
</evidence>
<proteinExistence type="inferred from homology"/>
<evidence type="ECO:0000256" key="6">
    <source>
        <dbReference type="ARBA" id="ARBA00023589"/>
    </source>
</evidence>
<dbReference type="AlphaFoldDB" id="A0A1E3QBT3"/>
<dbReference type="GO" id="GO:0000253">
    <property type="term" value="F:3-beta-hydroxysteroid 3-dehydrogenase (NADP+) activity"/>
    <property type="evidence" value="ECO:0007669"/>
    <property type="project" value="UniProtKB-EC"/>
</dbReference>
<dbReference type="STRING" id="675824.A0A1E3QBT3"/>
<gene>
    <name evidence="9" type="ORF">LIPSTDRAFT_50180</name>
</gene>
<keyword evidence="10" id="KW-1185">Reference proteome</keyword>
<dbReference type="PANTHER" id="PTHR43647:SF1">
    <property type="entry name" value="3-KETO-STEROID REDUCTASE ERG27"/>
    <property type="match status" value="1"/>
</dbReference>
<dbReference type="PANTHER" id="PTHR43647">
    <property type="entry name" value="DEHYDROGENASE"/>
    <property type="match status" value="1"/>
</dbReference>